<dbReference type="InterPro" id="IPR001878">
    <property type="entry name" value="Znf_CCHC"/>
</dbReference>
<gene>
    <name evidence="3" type="ORF">CR513_58056</name>
</gene>
<organism evidence="3 4">
    <name type="scientific">Mucuna pruriens</name>
    <name type="common">Velvet bean</name>
    <name type="synonym">Dolichos pruriens</name>
    <dbReference type="NCBI Taxonomy" id="157652"/>
    <lineage>
        <taxon>Eukaryota</taxon>
        <taxon>Viridiplantae</taxon>
        <taxon>Streptophyta</taxon>
        <taxon>Embryophyta</taxon>
        <taxon>Tracheophyta</taxon>
        <taxon>Spermatophyta</taxon>
        <taxon>Magnoliopsida</taxon>
        <taxon>eudicotyledons</taxon>
        <taxon>Gunneridae</taxon>
        <taxon>Pentapetalae</taxon>
        <taxon>rosids</taxon>
        <taxon>fabids</taxon>
        <taxon>Fabales</taxon>
        <taxon>Fabaceae</taxon>
        <taxon>Papilionoideae</taxon>
        <taxon>50 kb inversion clade</taxon>
        <taxon>NPAAA clade</taxon>
        <taxon>indigoferoid/millettioid clade</taxon>
        <taxon>Phaseoleae</taxon>
        <taxon>Mucuna</taxon>
    </lineage>
</organism>
<keyword evidence="1" id="KW-0479">Metal-binding</keyword>
<feature type="non-terminal residue" evidence="3">
    <location>
        <position position="1"/>
    </location>
</feature>
<evidence type="ECO:0000256" key="1">
    <source>
        <dbReference type="PROSITE-ProRule" id="PRU00047"/>
    </source>
</evidence>
<keyword evidence="4" id="KW-1185">Reference proteome</keyword>
<dbReference type="GO" id="GO:0008270">
    <property type="term" value="F:zinc ion binding"/>
    <property type="evidence" value="ECO:0007669"/>
    <property type="project" value="UniProtKB-KW"/>
</dbReference>
<name>A0A371EBW2_MUCPR</name>
<dbReference type="PROSITE" id="PS50158">
    <property type="entry name" value="ZF_CCHC"/>
    <property type="match status" value="1"/>
</dbReference>
<evidence type="ECO:0000259" key="2">
    <source>
        <dbReference type="PROSITE" id="PS50158"/>
    </source>
</evidence>
<dbReference type="GO" id="GO:0003676">
    <property type="term" value="F:nucleic acid binding"/>
    <property type="evidence" value="ECO:0007669"/>
    <property type="project" value="InterPro"/>
</dbReference>
<proteinExistence type="predicted"/>
<keyword evidence="1" id="KW-0863">Zinc-finger</keyword>
<accession>A0A371EBW2</accession>
<reference evidence="3" key="1">
    <citation type="submission" date="2018-05" db="EMBL/GenBank/DDBJ databases">
        <title>Draft genome of Mucuna pruriens seed.</title>
        <authorList>
            <person name="Nnadi N.E."/>
            <person name="Vos R."/>
            <person name="Hasami M.H."/>
            <person name="Devisetty U.K."/>
            <person name="Aguiy J.C."/>
        </authorList>
    </citation>
    <scope>NUCLEOTIDE SEQUENCE [LARGE SCALE GENOMIC DNA]</scope>
    <source>
        <strain evidence="3">JCA_2017</strain>
    </source>
</reference>
<evidence type="ECO:0000313" key="3">
    <source>
        <dbReference type="EMBL" id="RDX63511.1"/>
    </source>
</evidence>
<protein>
    <recommendedName>
        <fullName evidence="2">CCHC-type domain-containing protein</fullName>
    </recommendedName>
</protein>
<sequence>YGLCIRTSNKGCVRAVYKDLRRNRSYTAGFLMKANILCASCGCYGHLTRNCTNNSLHSPTLSNNCNLGRKPPLRTIMKKNH</sequence>
<evidence type="ECO:0000313" key="4">
    <source>
        <dbReference type="Proteomes" id="UP000257109"/>
    </source>
</evidence>
<comment type="caution">
    <text evidence="3">The sequence shown here is derived from an EMBL/GenBank/DDBJ whole genome shotgun (WGS) entry which is preliminary data.</text>
</comment>
<dbReference type="Proteomes" id="UP000257109">
    <property type="component" value="Unassembled WGS sequence"/>
</dbReference>
<dbReference type="AlphaFoldDB" id="A0A371EBW2"/>
<keyword evidence="1" id="KW-0862">Zinc</keyword>
<dbReference type="EMBL" id="QJKJ01014857">
    <property type="protein sequence ID" value="RDX63511.1"/>
    <property type="molecule type" value="Genomic_DNA"/>
</dbReference>
<feature type="domain" description="CCHC-type" evidence="2">
    <location>
        <begin position="38"/>
        <end position="53"/>
    </location>
</feature>